<keyword evidence="2" id="KW-0732">Signal</keyword>
<dbReference type="Pfam" id="PF12732">
    <property type="entry name" value="YtxH"/>
    <property type="match status" value="1"/>
</dbReference>
<sequence length="139" mass="15288">MKASRFFLGLATGLAAGAATALFSAPQSGQEFRTTVKSTSSEWKEYLNDLKEKVNGLKESITLLTEEAKSQLPEVVDGLKASLETWTESTAPAKEHLQLEIMAIQNAIEELQNTISKDKKDKDDDKPKKEKVDDDTQSA</sequence>
<evidence type="ECO:0000256" key="2">
    <source>
        <dbReference type="SAM" id="SignalP"/>
    </source>
</evidence>
<feature type="compositionally biased region" description="Basic and acidic residues" evidence="1">
    <location>
        <begin position="116"/>
        <end position="139"/>
    </location>
</feature>
<dbReference type="EMBL" id="AJYB01000069">
    <property type="protein sequence ID" value="EIM05475.1"/>
    <property type="molecule type" value="Genomic_DNA"/>
</dbReference>
<evidence type="ECO:0000313" key="6">
    <source>
        <dbReference type="Proteomes" id="UP000092661"/>
    </source>
</evidence>
<dbReference type="InterPro" id="IPR024623">
    <property type="entry name" value="YtxH"/>
</dbReference>
<dbReference type="AlphaFoldDB" id="A0A1C7DJN3"/>
<evidence type="ECO:0000313" key="5">
    <source>
        <dbReference type="Proteomes" id="UP000004725"/>
    </source>
</evidence>
<feature type="signal peptide" evidence="2">
    <location>
        <begin position="1"/>
        <end position="18"/>
    </location>
</feature>
<dbReference type="KEGG" id="pana:BBH88_15810"/>
<reference evidence="3" key="3">
    <citation type="submission" date="2016-10" db="EMBL/GenBank/DDBJ databases">
        <authorList>
            <person name="See-Too W.S."/>
        </authorList>
    </citation>
    <scope>NUCLEOTIDE SEQUENCE</scope>
    <source>
        <strain evidence="3">DSM 14505</strain>
    </source>
</reference>
<dbReference type="EMBL" id="CP016534">
    <property type="protein sequence ID" value="ANU11637.1"/>
    <property type="molecule type" value="Genomic_DNA"/>
</dbReference>
<dbReference type="Proteomes" id="UP000004725">
    <property type="component" value="Unassembled WGS sequence"/>
</dbReference>
<dbReference type="OrthoDB" id="2989636at2"/>
<reference evidence="6" key="2">
    <citation type="submission" date="2016-07" db="EMBL/GenBank/DDBJ databases">
        <authorList>
            <person name="See-Too W.S."/>
        </authorList>
    </citation>
    <scope>NUCLEOTIDE SEQUENCE [LARGE SCALE GENOMIC DNA]</scope>
    <source>
        <strain evidence="6">DSM 14505</strain>
    </source>
</reference>
<dbReference type="Proteomes" id="UP000092661">
    <property type="component" value="Chromosome"/>
</dbReference>
<dbReference type="eggNOG" id="COG4980">
    <property type="taxonomic scope" value="Bacteria"/>
</dbReference>
<name>A0A1C7DJN3_9BACL</name>
<dbReference type="PANTHER" id="PTHR35792">
    <property type="entry name" value="GENERAL STRESS PROTEIN"/>
    <property type="match status" value="1"/>
</dbReference>
<dbReference type="RefSeq" id="WP_006831172.1">
    <property type="nucleotide sequence ID" value="NZ_AJYB01000069.1"/>
</dbReference>
<feature type="region of interest" description="Disordered" evidence="1">
    <location>
        <begin position="114"/>
        <end position="139"/>
    </location>
</feature>
<evidence type="ECO:0000313" key="4">
    <source>
        <dbReference type="EMBL" id="EIM05475.1"/>
    </source>
</evidence>
<accession>A0A1C7DJN3</accession>
<evidence type="ECO:0008006" key="7">
    <source>
        <dbReference type="Google" id="ProtNLM"/>
    </source>
</evidence>
<evidence type="ECO:0000256" key="1">
    <source>
        <dbReference type="SAM" id="MobiDB-lite"/>
    </source>
</evidence>
<keyword evidence="6" id="KW-1185">Reference proteome</keyword>
<dbReference type="PANTHER" id="PTHR35792:SF3">
    <property type="entry name" value="IG HYPOTHETICAL 17707"/>
    <property type="match status" value="1"/>
</dbReference>
<dbReference type="InterPro" id="IPR052928">
    <property type="entry name" value="Desiccation-related_membrane"/>
</dbReference>
<gene>
    <name evidence="4" type="ORF">A1A1_16098</name>
    <name evidence="3" type="ORF">BBH88_15810</name>
</gene>
<reference evidence="4 5" key="1">
    <citation type="journal article" date="2012" name="J. Bacteriol.">
        <title>Genome Sequence of the Antarctic Psychrophile Bacterium Planococcus antarcticus DSM 14505.</title>
        <authorList>
            <person name="Margolles A."/>
            <person name="Gueimonde M."/>
            <person name="Sanchez B."/>
        </authorList>
    </citation>
    <scope>NUCLEOTIDE SEQUENCE [LARGE SCALE GENOMIC DNA]</scope>
    <source>
        <strain evidence="4 5">DSM 14505</strain>
    </source>
</reference>
<feature type="chain" id="PRO_5043792059" description="Gas vesicle protein" evidence="2">
    <location>
        <begin position="19"/>
        <end position="139"/>
    </location>
</feature>
<evidence type="ECO:0000313" key="3">
    <source>
        <dbReference type="EMBL" id="ANU11637.1"/>
    </source>
</evidence>
<organism evidence="4 5">
    <name type="scientific">Planococcus antarcticus DSM 14505</name>
    <dbReference type="NCBI Taxonomy" id="1185653"/>
    <lineage>
        <taxon>Bacteria</taxon>
        <taxon>Bacillati</taxon>
        <taxon>Bacillota</taxon>
        <taxon>Bacilli</taxon>
        <taxon>Bacillales</taxon>
        <taxon>Caryophanaceae</taxon>
        <taxon>Planococcus</taxon>
    </lineage>
</organism>
<protein>
    <recommendedName>
        <fullName evidence="7">Gas vesicle protein</fullName>
    </recommendedName>
</protein>
<proteinExistence type="predicted"/>